<evidence type="ECO:0000256" key="1">
    <source>
        <dbReference type="SAM" id="SignalP"/>
    </source>
</evidence>
<dbReference type="RefSeq" id="WP_007843235.1">
    <property type="nucleotide sequence ID" value="NZ_AKJY01000034.1"/>
</dbReference>
<dbReference type="Proteomes" id="UP000007509">
    <property type="component" value="Unassembled WGS sequence"/>
</dbReference>
<protein>
    <recommendedName>
        <fullName evidence="4">Right handed beta helix domain-containing protein</fullName>
    </recommendedName>
</protein>
<gene>
    <name evidence="2" type="ORF">PMI13_02029</name>
</gene>
<comment type="caution">
    <text evidence="2">The sequence shown here is derived from an EMBL/GenBank/DDBJ whole genome shotgun (WGS) entry which is preliminary data.</text>
</comment>
<dbReference type="PROSITE" id="PS51257">
    <property type="entry name" value="PROKAR_LIPOPROTEIN"/>
    <property type="match status" value="1"/>
</dbReference>
<keyword evidence="1" id="KW-0732">Signal</keyword>
<feature type="chain" id="PRO_5003750191" description="Right handed beta helix domain-containing protein" evidence="1">
    <location>
        <begin position="23"/>
        <end position="468"/>
    </location>
</feature>
<dbReference type="SUPFAM" id="SSF51126">
    <property type="entry name" value="Pectin lyase-like"/>
    <property type="match status" value="1"/>
</dbReference>
<dbReference type="EMBL" id="AKJY01000034">
    <property type="protein sequence ID" value="EJL72038.1"/>
    <property type="molecule type" value="Genomic_DNA"/>
</dbReference>
<feature type="signal peptide" evidence="1">
    <location>
        <begin position="1"/>
        <end position="22"/>
    </location>
</feature>
<sequence length="468" mass="51936">MKFKLLLAFSFWMLLLTVSCNKDDISFDAPSQSLRFSADTVFCDTVYHQVRSETYAVKVYNNEDKDVLIPRINLEKGAASLYKINVDGKSGYDFKDVPLRKKDSLYIFVEIAPQASGPEAIAEDRIIFNSPAGEQHVTLFSVVQDAEFFIQTPNNPNVISSHTTWTNDKAKIIYGDLTIDSNITLDIQPGTKVYFHKNSGMKVSSGATLNINGVLNNEVVLRGDRNDPRYDTIPKNWNSIKMDAGSTLNMNYARLFGGTRGLEMKQTNATISNSFIHTFQEYGIYAVASTVNAKNLVMNNCGESSIGIFKGGTHSYIHSTIANYSDVMASSNRNGVFATNEWQNESGQAEQGALQISLINSIVYSDRDNSVNFEHTPGQLFNYLFQNCLLKYSDTSEAGFNFDNNTNVELCKKNEDPLFLNYFTAHLNLRVKPDSPARNKGNAAGAASVPFDIANVSRPSTPTLGAYQ</sequence>
<dbReference type="InterPro" id="IPR011050">
    <property type="entry name" value="Pectin_lyase_fold/virulence"/>
</dbReference>
<dbReference type="AlphaFoldDB" id="J2KFZ3"/>
<evidence type="ECO:0000313" key="2">
    <source>
        <dbReference type="EMBL" id="EJL72038.1"/>
    </source>
</evidence>
<organism evidence="2 3">
    <name type="scientific">Chryseobacterium populi</name>
    <dbReference type="NCBI Taxonomy" id="1144316"/>
    <lineage>
        <taxon>Bacteria</taxon>
        <taxon>Pseudomonadati</taxon>
        <taxon>Bacteroidota</taxon>
        <taxon>Flavobacteriia</taxon>
        <taxon>Flavobacteriales</taxon>
        <taxon>Weeksellaceae</taxon>
        <taxon>Chryseobacterium group</taxon>
        <taxon>Chryseobacterium</taxon>
    </lineage>
</organism>
<evidence type="ECO:0000313" key="3">
    <source>
        <dbReference type="Proteomes" id="UP000007509"/>
    </source>
</evidence>
<accession>J2KFZ3</accession>
<name>J2KFZ3_9FLAO</name>
<dbReference type="OrthoDB" id="1111178at2"/>
<keyword evidence="3" id="KW-1185">Reference proteome</keyword>
<proteinExistence type="predicted"/>
<evidence type="ECO:0008006" key="4">
    <source>
        <dbReference type="Google" id="ProtNLM"/>
    </source>
</evidence>
<dbReference type="PATRIC" id="fig|1144316.3.peg.2037"/>
<reference evidence="2 3" key="1">
    <citation type="journal article" date="2012" name="J. Bacteriol.">
        <title>Twenty-one genome sequences from Pseudomonas species and 19 genome sequences from diverse bacteria isolated from the rhizosphere and endosphere of Populus deltoides.</title>
        <authorList>
            <person name="Brown S.D."/>
            <person name="Utturkar S.M."/>
            <person name="Klingeman D.M."/>
            <person name="Johnson C.M."/>
            <person name="Martin S.L."/>
            <person name="Land M.L."/>
            <person name="Lu T.Y."/>
            <person name="Schadt C.W."/>
            <person name="Doktycz M.J."/>
            <person name="Pelletier D.A."/>
        </authorList>
    </citation>
    <scope>NUCLEOTIDE SEQUENCE [LARGE SCALE GENOMIC DNA]</scope>
    <source>
        <strain evidence="2 3">CF314</strain>
    </source>
</reference>